<dbReference type="Proteomes" id="UP000245765">
    <property type="component" value="Unassembled WGS sequence"/>
</dbReference>
<sequence>MVRISVELPEEVAQALTRAAADRQSTREAMLVEAARAFIAADLDFETFRADRDAYQTWIAEGEADAAAGRVVPAEEVFAELDVVIARARQRRDG</sequence>
<reference evidence="2" key="1">
    <citation type="submission" date="2018-05" db="EMBL/GenBank/DDBJ databases">
        <authorList>
            <person name="Du Z."/>
            <person name="Wang X."/>
        </authorList>
    </citation>
    <scope>NUCLEOTIDE SEQUENCE [LARGE SCALE GENOMIC DNA]</scope>
    <source>
        <strain evidence="2">CQN31</strain>
    </source>
</reference>
<evidence type="ECO:0000313" key="2">
    <source>
        <dbReference type="Proteomes" id="UP000245765"/>
    </source>
</evidence>
<name>A0A317F9M7_9PROT</name>
<accession>A0A317F9M7</accession>
<protein>
    <submittedName>
        <fullName evidence="1">Uncharacterized protein</fullName>
    </submittedName>
</protein>
<dbReference type="EMBL" id="QGNA01000004">
    <property type="protein sequence ID" value="PWS35851.1"/>
    <property type="molecule type" value="Genomic_DNA"/>
</dbReference>
<dbReference type="OrthoDB" id="7359471at2"/>
<comment type="caution">
    <text evidence="1">The sequence shown here is derived from an EMBL/GenBank/DDBJ whole genome shotgun (WGS) entry which is preliminary data.</text>
</comment>
<dbReference type="AlphaFoldDB" id="A0A317F9M7"/>
<evidence type="ECO:0000313" key="1">
    <source>
        <dbReference type="EMBL" id="PWS35851.1"/>
    </source>
</evidence>
<keyword evidence="2" id="KW-1185">Reference proteome</keyword>
<proteinExistence type="predicted"/>
<gene>
    <name evidence="1" type="ORF">DFH01_19990</name>
</gene>
<dbReference type="RefSeq" id="WP_109872217.1">
    <property type="nucleotide sequence ID" value="NZ_QGNA01000004.1"/>
</dbReference>
<organism evidence="1 2">
    <name type="scientific">Falsiroseomonas bella</name>
    <dbReference type="NCBI Taxonomy" id="2184016"/>
    <lineage>
        <taxon>Bacteria</taxon>
        <taxon>Pseudomonadati</taxon>
        <taxon>Pseudomonadota</taxon>
        <taxon>Alphaproteobacteria</taxon>
        <taxon>Acetobacterales</taxon>
        <taxon>Roseomonadaceae</taxon>
        <taxon>Falsiroseomonas</taxon>
    </lineage>
</organism>